<name>A0AAV6W646_9ARAC</name>
<proteinExistence type="predicted"/>
<evidence type="ECO:0000256" key="1">
    <source>
        <dbReference type="SAM" id="MobiDB-lite"/>
    </source>
</evidence>
<feature type="region of interest" description="Disordered" evidence="1">
    <location>
        <begin position="25"/>
        <end position="50"/>
    </location>
</feature>
<dbReference type="EMBL" id="JAFNEN010000001">
    <property type="protein sequence ID" value="KAG8202091.1"/>
    <property type="molecule type" value="Genomic_DNA"/>
</dbReference>
<gene>
    <name evidence="2" type="ORF">JTE90_010453</name>
</gene>
<dbReference type="AlphaFoldDB" id="A0AAV6W646"/>
<accession>A0AAV6W646</accession>
<reference evidence="2 3" key="1">
    <citation type="journal article" date="2022" name="Nat. Ecol. Evol.">
        <title>A masculinizing supergene underlies an exaggerated male reproductive morph in a spider.</title>
        <authorList>
            <person name="Hendrickx F."/>
            <person name="De Corte Z."/>
            <person name="Sonet G."/>
            <person name="Van Belleghem S.M."/>
            <person name="Kostlbacher S."/>
            <person name="Vangestel C."/>
        </authorList>
    </citation>
    <scope>NUCLEOTIDE SEQUENCE [LARGE SCALE GENOMIC DNA]</scope>
    <source>
        <strain evidence="2">W744_W776</strain>
    </source>
</reference>
<dbReference type="Proteomes" id="UP000827092">
    <property type="component" value="Unassembled WGS sequence"/>
</dbReference>
<evidence type="ECO:0000313" key="3">
    <source>
        <dbReference type="Proteomes" id="UP000827092"/>
    </source>
</evidence>
<sequence length="105" mass="11639">MPLIIQPLDKKPLITYLPTTEVTVPPNNTKGSIDQQFTLPPRQRPPNLNGNRIRLLTTGAKEARCQMQRSITGSYANPGLFKPTFHSKIDSPSLTAHLSLINAYS</sequence>
<comment type="caution">
    <text evidence="2">The sequence shown here is derived from an EMBL/GenBank/DDBJ whole genome shotgun (WGS) entry which is preliminary data.</text>
</comment>
<protein>
    <submittedName>
        <fullName evidence="2">Uncharacterized protein</fullName>
    </submittedName>
</protein>
<keyword evidence="3" id="KW-1185">Reference proteome</keyword>
<evidence type="ECO:0000313" key="2">
    <source>
        <dbReference type="EMBL" id="KAG8202091.1"/>
    </source>
</evidence>
<organism evidence="2 3">
    <name type="scientific">Oedothorax gibbosus</name>
    <dbReference type="NCBI Taxonomy" id="931172"/>
    <lineage>
        <taxon>Eukaryota</taxon>
        <taxon>Metazoa</taxon>
        <taxon>Ecdysozoa</taxon>
        <taxon>Arthropoda</taxon>
        <taxon>Chelicerata</taxon>
        <taxon>Arachnida</taxon>
        <taxon>Araneae</taxon>
        <taxon>Araneomorphae</taxon>
        <taxon>Entelegynae</taxon>
        <taxon>Araneoidea</taxon>
        <taxon>Linyphiidae</taxon>
        <taxon>Erigoninae</taxon>
        <taxon>Oedothorax</taxon>
    </lineage>
</organism>